<feature type="region of interest" description="Disordered" evidence="1">
    <location>
        <begin position="76"/>
        <end position="97"/>
    </location>
</feature>
<evidence type="ECO:0000313" key="3">
    <source>
        <dbReference type="Proteomes" id="UP001551582"/>
    </source>
</evidence>
<proteinExistence type="predicted"/>
<protein>
    <submittedName>
        <fullName evidence="2">Uncharacterized protein</fullName>
    </submittedName>
</protein>
<sequence length="172" mass="19163">MSDSFAVTAGPLFKQIRRARGIGDEHAARQALEELLALYVRLGRRELGTLEEQNDYIVARHLGYLPEALQELDVMPEDLPEPPGRRRPAPTPPAGVDTSRIAERLAHLASRGDEPHERFGVEYRPQDDVVLQGRLQPFAIVDTEEGLPVSWYDSRDAAETIAGVANRMRLTG</sequence>
<dbReference type="RefSeq" id="WP_359987172.1">
    <property type="nucleotide sequence ID" value="NZ_JBEZLS010000026.1"/>
</dbReference>
<reference evidence="2 3" key="1">
    <citation type="submission" date="2024-06" db="EMBL/GenBank/DDBJ databases">
        <title>The Natural Products Discovery Center: Release of the First 8490 Sequenced Strains for Exploring Actinobacteria Biosynthetic Diversity.</title>
        <authorList>
            <person name="Kalkreuter E."/>
            <person name="Kautsar S.A."/>
            <person name="Yang D."/>
            <person name="Bader C.D."/>
            <person name="Teijaro C.N."/>
            <person name="Fluegel L."/>
            <person name="Davis C.M."/>
            <person name="Simpson J.R."/>
            <person name="Lauterbach L."/>
            <person name="Steele A.D."/>
            <person name="Gui C."/>
            <person name="Meng S."/>
            <person name="Li G."/>
            <person name="Viehrig K."/>
            <person name="Ye F."/>
            <person name="Su P."/>
            <person name="Kiefer A.F."/>
            <person name="Nichols A."/>
            <person name="Cepeda A.J."/>
            <person name="Yan W."/>
            <person name="Fan B."/>
            <person name="Jiang Y."/>
            <person name="Adhikari A."/>
            <person name="Zheng C.-J."/>
            <person name="Schuster L."/>
            <person name="Cowan T.M."/>
            <person name="Smanski M.J."/>
            <person name="Chevrette M.G."/>
            <person name="De Carvalho L.P.S."/>
            <person name="Shen B."/>
        </authorList>
    </citation>
    <scope>NUCLEOTIDE SEQUENCE [LARGE SCALE GENOMIC DNA]</scope>
    <source>
        <strain evidence="2 3">NPDC048274</strain>
    </source>
</reference>
<evidence type="ECO:0000313" key="2">
    <source>
        <dbReference type="EMBL" id="MEU9354964.1"/>
    </source>
</evidence>
<gene>
    <name evidence="2" type="ORF">AB0D65_29215</name>
</gene>
<accession>A0ABV3ECT9</accession>
<comment type="caution">
    <text evidence="2">The sequence shown here is derived from an EMBL/GenBank/DDBJ whole genome shotgun (WGS) entry which is preliminary data.</text>
</comment>
<keyword evidence="3" id="KW-1185">Reference proteome</keyword>
<organism evidence="2 3">
    <name type="scientific">Streptomyces griseoloalbus</name>
    <dbReference type="NCBI Taxonomy" id="67303"/>
    <lineage>
        <taxon>Bacteria</taxon>
        <taxon>Bacillati</taxon>
        <taxon>Actinomycetota</taxon>
        <taxon>Actinomycetes</taxon>
        <taxon>Kitasatosporales</taxon>
        <taxon>Streptomycetaceae</taxon>
        <taxon>Streptomyces</taxon>
    </lineage>
</organism>
<evidence type="ECO:0000256" key="1">
    <source>
        <dbReference type="SAM" id="MobiDB-lite"/>
    </source>
</evidence>
<dbReference type="Proteomes" id="UP001551582">
    <property type="component" value="Unassembled WGS sequence"/>
</dbReference>
<dbReference type="EMBL" id="JBEZLS010000026">
    <property type="protein sequence ID" value="MEU9354964.1"/>
    <property type="molecule type" value="Genomic_DNA"/>
</dbReference>
<name>A0ABV3ECT9_9ACTN</name>